<evidence type="ECO:0000313" key="2">
    <source>
        <dbReference type="Proteomes" id="UP001431776"/>
    </source>
</evidence>
<dbReference type="AlphaFoldDB" id="A0AAW6TYL7"/>
<reference evidence="1" key="1">
    <citation type="submission" date="2023-05" db="EMBL/GenBank/DDBJ databases">
        <title>Anaerotaeda fermentans gen. nov., sp. nov., a novel anaerobic planctomycete of the new family within the order Sedimentisphaerales isolated from Taman Peninsula, Russia.</title>
        <authorList>
            <person name="Khomyakova M.A."/>
            <person name="Merkel A.Y."/>
            <person name="Slobodkin A.I."/>
        </authorList>
    </citation>
    <scope>NUCLEOTIDE SEQUENCE</scope>
    <source>
        <strain evidence="1">M17dextr</strain>
    </source>
</reference>
<keyword evidence="2" id="KW-1185">Reference proteome</keyword>
<proteinExistence type="predicted"/>
<dbReference type="Proteomes" id="UP001431776">
    <property type="component" value="Unassembled WGS sequence"/>
</dbReference>
<organism evidence="1 2">
    <name type="scientific">Anaerobaca lacustris</name>
    <dbReference type="NCBI Taxonomy" id="3044600"/>
    <lineage>
        <taxon>Bacteria</taxon>
        <taxon>Pseudomonadati</taxon>
        <taxon>Planctomycetota</taxon>
        <taxon>Phycisphaerae</taxon>
        <taxon>Sedimentisphaerales</taxon>
        <taxon>Anaerobacaceae</taxon>
        <taxon>Anaerobaca</taxon>
    </lineage>
</organism>
<accession>A0AAW6TYL7</accession>
<evidence type="ECO:0000313" key="1">
    <source>
        <dbReference type="EMBL" id="MDI6449457.1"/>
    </source>
</evidence>
<protein>
    <submittedName>
        <fullName evidence="1">NYN domain-containing protein</fullName>
    </submittedName>
</protein>
<gene>
    <name evidence="1" type="ORF">QJ522_10425</name>
</gene>
<dbReference type="EMBL" id="JASCXX010000010">
    <property type="protein sequence ID" value="MDI6449457.1"/>
    <property type="molecule type" value="Genomic_DNA"/>
</dbReference>
<dbReference type="InterPro" id="IPR010298">
    <property type="entry name" value="YacP-like"/>
</dbReference>
<sequence length="159" mass="17726">MVIIDGTNLLWAIHEARDEPEVTNEIQLCRTLERYFAMASEEGEIVFDGAGPPDKSEFDSVGRLSVVFSGFHSDADTVIEEKVAASTSPRRLTVVSNDRRLRQAAAAGKAATIKSDQFWSQVLGELRRNKPTVKEPEEKRDGLTDGETEQWLDLFGLDE</sequence>
<comment type="caution">
    <text evidence="1">The sequence shown here is derived from an EMBL/GenBank/DDBJ whole genome shotgun (WGS) entry which is preliminary data.</text>
</comment>
<dbReference type="RefSeq" id="WP_349244863.1">
    <property type="nucleotide sequence ID" value="NZ_JASCXX010000010.1"/>
</dbReference>
<dbReference type="Pfam" id="PF05991">
    <property type="entry name" value="NYN_YacP"/>
    <property type="match status" value="1"/>
</dbReference>
<name>A0AAW6TYL7_9BACT</name>